<dbReference type="EMBL" id="MWAK01000416">
    <property type="protein sequence ID" value="OPZ89073.1"/>
    <property type="molecule type" value="Genomic_DNA"/>
</dbReference>
<keyword evidence="1" id="KW-0472">Membrane</keyword>
<dbReference type="Proteomes" id="UP000485484">
    <property type="component" value="Unassembled WGS sequence"/>
</dbReference>
<keyword evidence="1" id="KW-1133">Transmembrane helix</keyword>
<evidence type="ECO:0000313" key="2">
    <source>
        <dbReference type="EMBL" id="OPZ89073.1"/>
    </source>
</evidence>
<gene>
    <name evidence="2" type="ORF">BWY73_01574</name>
</gene>
<sequence>MKKESPRRHRVLAALVNNPGLKILALLAAIFIWLYVHNIAIFIPSRGITLRPIYQRFVNPNRR</sequence>
<name>A0A1V5M776_UNCT6</name>
<feature type="transmembrane region" description="Helical" evidence="1">
    <location>
        <begin position="21"/>
        <end position="43"/>
    </location>
</feature>
<comment type="caution">
    <text evidence="2">The sequence shown here is derived from an EMBL/GenBank/DDBJ whole genome shotgun (WGS) entry which is preliminary data.</text>
</comment>
<dbReference type="AlphaFoldDB" id="A0A1V5M776"/>
<proteinExistence type="predicted"/>
<accession>A0A1V5M776</accession>
<keyword evidence="1" id="KW-0812">Transmembrane</keyword>
<organism evidence="2">
    <name type="scientific">candidate division TA06 bacterium ADurb.Bin417</name>
    <dbReference type="NCBI Taxonomy" id="1852828"/>
    <lineage>
        <taxon>Bacteria</taxon>
        <taxon>Bacteria division TA06</taxon>
    </lineage>
</organism>
<evidence type="ECO:0000256" key="1">
    <source>
        <dbReference type="SAM" id="Phobius"/>
    </source>
</evidence>
<reference evidence="2" key="1">
    <citation type="submission" date="2017-02" db="EMBL/GenBank/DDBJ databases">
        <title>Delving into the versatile metabolic prowess of the omnipresent phylum Bacteroidetes.</title>
        <authorList>
            <person name="Nobu M.K."/>
            <person name="Mei R."/>
            <person name="Narihiro T."/>
            <person name="Kuroda K."/>
            <person name="Liu W.-T."/>
        </authorList>
    </citation>
    <scope>NUCLEOTIDE SEQUENCE</scope>
    <source>
        <strain evidence="2">ADurb.Bin417</strain>
    </source>
</reference>
<protein>
    <submittedName>
        <fullName evidence="2">Uncharacterized protein</fullName>
    </submittedName>
</protein>